<evidence type="ECO:0000313" key="7">
    <source>
        <dbReference type="Proteomes" id="UP000571084"/>
    </source>
</evidence>
<comment type="similarity">
    <text evidence="4">Belongs to the LRR-containing bacterial E3 ligase family.</text>
</comment>
<reference evidence="6 7" key="1">
    <citation type="submission" date="2020-08" db="EMBL/GenBank/DDBJ databases">
        <title>Genomic Encyclopedia of Type Strains, Phase IV (KMG-IV): sequencing the most valuable type-strain genomes for metagenomic binning, comparative biology and taxonomic classification.</title>
        <authorList>
            <person name="Goeker M."/>
        </authorList>
    </citation>
    <scope>NUCLEOTIDE SEQUENCE [LARGE SCALE GENOMIC DNA]</scope>
    <source>
        <strain evidence="6 7">DSM 23240</strain>
    </source>
</reference>
<dbReference type="GO" id="GO:0016567">
    <property type="term" value="P:protein ubiquitination"/>
    <property type="evidence" value="ECO:0007669"/>
    <property type="project" value="InterPro"/>
</dbReference>
<keyword evidence="7" id="KW-1185">Reference proteome</keyword>
<dbReference type="GO" id="GO:0005576">
    <property type="term" value="C:extracellular region"/>
    <property type="evidence" value="ECO:0007669"/>
    <property type="project" value="UniProtKB-UniRule"/>
</dbReference>
<evidence type="ECO:0000256" key="3">
    <source>
        <dbReference type="ARBA" id="ARBA00022786"/>
    </source>
</evidence>
<dbReference type="Proteomes" id="UP000571084">
    <property type="component" value="Unassembled WGS sequence"/>
</dbReference>
<dbReference type="PROSITE" id="PS52053">
    <property type="entry name" value="NEL"/>
    <property type="match status" value="1"/>
</dbReference>
<dbReference type="EMBL" id="JACHHQ010000003">
    <property type="protein sequence ID" value="MBB5199951.1"/>
    <property type="molecule type" value="Genomic_DNA"/>
</dbReference>
<accession>A0A840RTM8</accession>
<dbReference type="InterPro" id="IPR029487">
    <property type="entry name" value="NEL_dom"/>
</dbReference>
<organism evidence="6 7">
    <name type="scientific">Glaciimonas immobilis</name>
    <dbReference type="NCBI Taxonomy" id="728004"/>
    <lineage>
        <taxon>Bacteria</taxon>
        <taxon>Pseudomonadati</taxon>
        <taxon>Pseudomonadota</taxon>
        <taxon>Betaproteobacteria</taxon>
        <taxon>Burkholderiales</taxon>
        <taxon>Oxalobacteraceae</taxon>
        <taxon>Glaciimonas</taxon>
    </lineage>
</organism>
<sequence length="265" mass="30477">MPVLRMKACLELGAACLNLVCLALCSLPPLIKELFFYGNKLTTLPTLPVDLQNARVLAAVESDKYDCDLPALIDIGRNMFRQDKLEQIARANAATPKFKDEIEVCFAYLIELRVVLKLTLPVQAMRFFDMSGVKREDFKIAGQQVKSKENSGFLTWLLQWVPWEGVMRRVDERLYVQMKKALYEQLETIEPIAIAELKQLNLNLDTDAIRIKSKEIEEKLSQQLRMRFTQDFLVKKDLLNLLDPYWKGENLLSYVDASAFAKPLK</sequence>
<keyword evidence="2" id="KW-0677">Repeat</keyword>
<evidence type="ECO:0000256" key="1">
    <source>
        <dbReference type="ARBA" id="ARBA00022614"/>
    </source>
</evidence>
<keyword evidence="3 4" id="KW-0833">Ubl conjugation pathway</keyword>
<proteinExistence type="inferred from homology"/>
<comment type="caution">
    <text evidence="4">Lacks conserved residue(s) required for the propagation of feature annotation.</text>
</comment>
<comment type="caution">
    <text evidence="6">The sequence shown here is derived from an EMBL/GenBank/DDBJ whole genome shotgun (WGS) entry which is preliminary data.</text>
</comment>
<feature type="domain" description="NEL" evidence="5">
    <location>
        <begin position="1"/>
        <end position="265"/>
    </location>
</feature>
<protein>
    <recommendedName>
        <fullName evidence="5">NEL domain-containing protein</fullName>
    </recommendedName>
</protein>
<keyword evidence="1" id="KW-0433">Leucine-rich repeat</keyword>
<dbReference type="RefSeq" id="WP_168056298.1">
    <property type="nucleotide sequence ID" value="NZ_JAAOZT010000009.1"/>
</dbReference>
<dbReference type="InterPro" id="IPR051071">
    <property type="entry name" value="LRR-bact_E3_ubiq_ligases"/>
</dbReference>
<evidence type="ECO:0000256" key="4">
    <source>
        <dbReference type="PROSITE-ProRule" id="PRU01398"/>
    </source>
</evidence>
<keyword evidence="4" id="KW-1035">Host cytoplasm</keyword>
<dbReference type="PANTHER" id="PTHR47114:SF2">
    <property type="entry name" value="OLIGODENDROCYTE-MYELIN GLYCOPROTEIN"/>
    <property type="match status" value="1"/>
</dbReference>
<gene>
    <name evidence="6" type="ORF">HNR39_001783</name>
</gene>
<evidence type="ECO:0000259" key="5">
    <source>
        <dbReference type="PROSITE" id="PS52053"/>
    </source>
</evidence>
<name>A0A840RTM8_9BURK</name>
<evidence type="ECO:0000256" key="2">
    <source>
        <dbReference type="ARBA" id="ARBA00022737"/>
    </source>
</evidence>
<dbReference type="Pfam" id="PF14496">
    <property type="entry name" value="NEL"/>
    <property type="match status" value="1"/>
</dbReference>
<dbReference type="AlphaFoldDB" id="A0A840RTM8"/>
<evidence type="ECO:0000313" key="6">
    <source>
        <dbReference type="EMBL" id="MBB5199951.1"/>
    </source>
</evidence>
<dbReference type="Gene3D" id="1.20.58.360">
    <property type="entry name" value="Shigella T3SS effector IpaH defines"/>
    <property type="match status" value="1"/>
</dbReference>
<dbReference type="GO" id="GO:0004842">
    <property type="term" value="F:ubiquitin-protein transferase activity"/>
    <property type="evidence" value="ECO:0007669"/>
    <property type="project" value="InterPro"/>
</dbReference>
<keyword evidence="4" id="KW-0964">Secreted</keyword>
<dbReference type="PANTHER" id="PTHR47114">
    <property type="match status" value="1"/>
</dbReference>